<dbReference type="Pfam" id="PF22559">
    <property type="entry name" value="GNAT-phage-like"/>
    <property type="match status" value="1"/>
</dbReference>
<dbReference type="InterPro" id="IPR054340">
    <property type="entry name" value="GNAT-like_C_phage-like"/>
</dbReference>
<proteinExistence type="predicted"/>
<evidence type="ECO:0000313" key="3">
    <source>
        <dbReference type="EMBL" id="PJZ91684.1"/>
    </source>
</evidence>
<dbReference type="Pfam" id="PF22555">
    <property type="entry name" value="DAM-like-phage1"/>
    <property type="match status" value="1"/>
</dbReference>
<dbReference type="InterPro" id="IPR054341">
    <property type="entry name" value="GNAT-like_N"/>
</dbReference>
<accession>A0A2N0B544</accession>
<evidence type="ECO:0000259" key="1">
    <source>
        <dbReference type="Pfam" id="PF22555"/>
    </source>
</evidence>
<organism evidence="3">
    <name type="scientific">Leptospira ellisii</name>
    <dbReference type="NCBI Taxonomy" id="2023197"/>
    <lineage>
        <taxon>Bacteria</taxon>
        <taxon>Pseudomonadati</taxon>
        <taxon>Spirochaetota</taxon>
        <taxon>Spirochaetia</taxon>
        <taxon>Leptospirales</taxon>
        <taxon>Leptospiraceae</taxon>
        <taxon>Leptospira</taxon>
    </lineage>
</organism>
<sequence length="434" mass="50509">MGFIGSVPPEARAILVDLLSKVEKSRNIYVGCSGNFTVDRILSGLGFKVHSNDVSLYSKLIADIILNKNTLLKCSDPTYNSVFQNWPKDSKFRSLVEVMFVLKTSKFRPQKNDFQKEMWESYLEKGNEFYERTLKKFEAGGVFDFKIESFYFGDFLKHVQNCDGIRFLFAPTYKGGYEKMYQTVEEVFEYEKATYNIFDSKMAGSTYLNLLETGESVIYSDIDFPELANFKKGVVRYSNKRDISLYSSLQTKKTYFFSPMPEKENSILSIVPSDFQFSENIKIGISKVPSDQIFHYKHIFMSSRVNYSDKEDFGIAFLADGKVFGFAGFKKFMSSMDHVFVSSDFVVKSGEKRLSKLLIMLLLSKEVRRYLTRQYLHSYRGVKTSVYTPHPVSMKYRGIYELVERKKGKLVYRQEFTNASMEEIFKTWFKTKRK</sequence>
<evidence type="ECO:0000259" key="2">
    <source>
        <dbReference type="Pfam" id="PF22559"/>
    </source>
</evidence>
<dbReference type="OrthoDB" id="2986065at2"/>
<feature type="domain" description="GNAT-like N-terminal" evidence="1">
    <location>
        <begin position="3"/>
        <end position="255"/>
    </location>
</feature>
<comment type="caution">
    <text evidence="3">The sequence shown here is derived from an EMBL/GenBank/DDBJ whole genome shotgun (WGS) entry which is preliminary data.</text>
</comment>
<protein>
    <submittedName>
        <fullName evidence="3">Uncharacterized protein</fullName>
    </submittedName>
</protein>
<dbReference type="AlphaFoldDB" id="A0A2N0B544"/>
<reference evidence="3" key="1">
    <citation type="submission" date="2017-07" db="EMBL/GenBank/DDBJ databases">
        <title>Leptospira spp. isolated from tropical soils.</title>
        <authorList>
            <person name="Thibeaux R."/>
            <person name="Iraola G."/>
            <person name="Ferres I."/>
            <person name="Bierque E."/>
            <person name="Girault D."/>
            <person name="Soupe-Gilbert M.-E."/>
            <person name="Picardeau M."/>
            <person name="Goarant C."/>
        </authorList>
    </citation>
    <scope>NUCLEOTIDE SEQUENCE [LARGE SCALE GENOMIC DNA]</scope>
    <source>
        <strain evidence="3">ATI7-C-A5</strain>
    </source>
</reference>
<feature type="domain" description="GNAT-like C-terminal" evidence="2">
    <location>
        <begin position="282"/>
        <end position="431"/>
    </location>
</feature>
<dbReference type="EMBL" id="NPEF01000231">
    <property type="protein sequence ID" value="PJZ91684.1"/>
    <property type="molecule type" value="Genomic_DNA"/>
</dbReference>
<name>A0A2N0B544_9LEPT</name>
<gene>
    <name evidence="3" type="ORF">CH379_17255</name>
</gene>